<comment type="caution">
    <text evidence="2">The sequence shown here is derived from an EMBL/GenBank/DDBJ whole genome shotgun (WGS) entry which is preliminary data.</text>
</comment>
<dbReference type="EMBL" id="PVXN01000009">
    <property type="protein sequence ID" value="PRR75914.1"/>
    <property type="molecule type" value="Genomic_DNA"/>
</dbReference>
<sequence length="50" mass="5437">MVRILAGTLIEAGLGKITPEDIKNIMEQKDRSMAPPTAPAHGLFLSEVIY</sequence>
<evidence type="ECO:0000259" key="1">
    <source>
        <dbReference type="Pfam" id="PF01416"/>
    </source>
</evidence>
<proteinExistence type="predicted"/>
<organism evidence="2 3">
    <name type="scientific">Clostridium thermopalmarium DSM 5974</name>
    <dbReference type="NCBI Taxonomy" id="1121340"/>
    <lineage>
        <taxon>Bacteria</taxon>
        <taxon>Bacillati</taxon>
        <taxon>Bacillota</taxon>
        <taxon>Clostridia</taxon>
        <taxon>Eubacteriales</taxon>
        <taxon>Clostridiaceae</taxon>
        <taxon>Clostridium</taxon>
    </lineage>
</organism>
<dbReference type="GO" id="GO:0160147">
    <property type="term" value="F:tRNA pseudouridine(38-40) synthase activity"/>
    <property type="evidence" value="ECO:0007669"/>
    <property type="project" value="UniProtKB-EC"/>
</dbReference>
<protein>
    <submittedName>
        <fullName evidence="2">tRNA pseudouridine synthase A</fullName>
        <ecNumber evidence="2">5.4.99.12</ecNumber>
    </submittedName>
</protein>
<dbReference type="InterPro" id="IPR020097">
    <property type="entry name" value="PsdUridine_synth_TruA_a/b_dom"/>
</dbReference>
<dbReference type="Gene3D" id="3.30.70.660">
    <property type="entry name" value="Pseudouridine synthase I, catalytic domain, C-terminal subdomain"/>
    <property type="match status" value="1"/>
</dbReference>
<gene>
    <name evidence="2" type="primary">truA_1</name>
    <name evidence="2" type="ORF">CPAL_04050</name>
</gene>
<keyword evidence="2" id="KW-0413">Isomerase</keyword>
<name>A0A2T0AYC8_9CLOT</name>
<dbReference type="AlphaFoldDB" id="A0A2T0AYC8"/>
<dbReference type="GO" id="GO:0001522">
    <property type="term" value="P:pseudouridine synthesis"/>
    <property type="evidence" value="ECO:0007669"/>
    <property type="project" value="InterPro"/>
</dbReference>
<keyword evidence="3" id="KW-1185">Reference proteome</keyword>
<accession>A0A2T0AYC8</accession>
<feature type="domain" description="Pseudouridine synthase I TruA alpha/beta" evidence="1">
    <location>
        <begin position="1"/>
        <end position="50"/>
    </location>
</feature>
<dbReference type="SUPFAM" id="SSF55120">
    <property type="entry name" value="Pseudouridine synthase"/>
    <property type="match status" value="1"/>
</dbReference>
<evidence type="ECO:0000313" key="2">
    <source>
        <dbReference type="EMBL" id="PRR75914.1"/>
    </source>
</evidence>
<dbReference type="GO" id="GO:0006396">
    <property type="term" value="P:RNA processing"/>
    <property type="evidence" value="ECO:0007669"/>
    <property type="project" value="UniProtKB-ARBA"/>
</dbReference>
<dbReference type="Proteomes" id="UP000239614">
    <property type="component" value="Unassembled WGS sequence"/>
</dbReference>
<dbReference type="InterPro" id="IPR020103">
    <property type="entry name" value="PsdUridine_synth_cat_dom_sf"/>
</dbReference>
<dbReference type="GO" id="GO:0003723">
    <property type="term" value="F:RNA binding"/>
    <property type="evidence" value="ECO:0007669"/>
    <property type="project" value="InterPro"/>
</dbReference>
<dbReference type="EC" id="5.4.99.12" evidence="2"/>
<dbReference type="Pfam" id="PF01416">
    <property type="entry name" value="PseudoU_synth_1"/>
    <property type="match status" value="1"/>
</dbReference>
<reference evidence="2 3" key="1">
    <citation type="submission" date="2018-03" db="EMBL/GenBank/DDBJ databases">
        <title>Genome sequence of Clostridium thermopalmarium DSM 5974.</title>
        <authorList>
            <person name="Poehlein A."/>
            <person name="Daniel R."/>
        </authorList>
    </citation>
    <scope>NUCLEOTIDE SEQUENCE [LARGE SCALE GENOMIC DNA]</scope>
    <source>
        <strain evidence="2 3">DSM 5974</strain>
    </source>
</reference>
<evidence type="ECO:0000313" key="3">
    <source>
        <dbReference type="Proteomes" id="UP000239614"/>
    </source>
</evidence>
<dbReference type="InterPro" id="IPR020095">
    <property type="entry name" value="PsdUridine_synth_TruA_C"/>
</dbReference>